<accession>A0A7J7MM03</accession>
<reference evidence="2 3" key="1">
    <citation type="journal article" date="2020" name="IScience">
        <title>Genome Sequencing of the Endangered Kingdonia uniflora (Circaeasteraceae, Ranunculales) Reveals Potential Mechanisms of Evolutionary Specialization.</title>
        <authorList>
            <person name="Sun Y."/>
            <person name="Deng T."/>
            <person name="Zhang A."/>
            <person name="Moore M.J."/>
            <person name="Landis J.B."/>
            <person name="Lin N."/>
            <person name="Zhang H."/>
            <person name="Zhang X."/>
            <person name="Huang J."/>
            <person name="Zhang X."/>
            <person name="Sun H."/>
            <person name="Wang H."/>
        </authorList>
    </citation>
    <scope>NUCLEOTIDE SEQUENCE [LARGE SCALE GENOMIC DNA]</scope>
    <source>
        <strain evidence="2">TB1705</strain>
        <tissue evidence="2">Leaf</tissue>
    </source>
</reference>
<evidence type="ECO:0000313" key="2">
    <source>
        <dbReference type="EMBL" id="KAF6155923.1"/>
    </source>
</evidence>
<dbReference type="EMBL" id="JACGCM010001398">
    <property type="protein sequence ID" value="KAF6155923.1"/>
    <property type="molecule type" value="Genomic_DNA"/>
</dbReference>
<evidence type="ECO:0000256" key="1">
    <source>
        <dbReference type="SAM" id="MobiDB-lite"/>
    </source>
</evidence>
<organism evidence="2 3">
    <name type="scientific">Kingdonia uniflora</name>
    <dbReference type="NCBI Taxonomy" id="39325"/>
    <lineage>
        <taxon>Eukaryota</taxon>
        <taxon>Viridiplantae</taxon>
        <taxon>Streptophyta</taxon>
        <taxon>Embryophyta</taxon>
        <taxon>Tracheophyta</taxon>
        <taxon>Spermatophyta</taxon>
        <taxon>Magnoliopsida</taxon>
        <taxon>Ranunculales</taxon>
        <taxon>Circaeasteraceae</taxon>
        <taxon>Kingdonia</taxon>
    </lineage>
</organism>
<comment type="caution">
    <text evidence="2">The sequence shown here is derived from an EMBL/GenBank/DDBJ whole genome shotgun (WGS) entry which is preliminary data.</text>
</comment>
<feature type="region of interest" description="Disordered" evidence="1">
    <location>
        <begin position="268"/>
        <end position="287"/>
    </location>
</feature>
<dbReference type="Proteomes" id="UP000541444">
    <property type="component" value="Unassembled WGS sequence"/>
</dbReference>
<gene>
    <name evidence="2" type="ORF">GIB67_039254</name>
</gene>
<keyword evidence="3" id="KW-1185">Reference proteome</keyword>
<dbReference type="AlphaFoldDB" id="A0A7J7MM03"/>
<sequence>MSDVVGINEAISPGSGIVVKTLCTGEIVDVCDDTSLYKMWHCSDMDSMWDVHFYVYAVPIEVMPPPLIEQPDVVMMEPDEGPPICPTFQVKPKRKGNSLKSSEENTKIVKKLRASEVLEKELDDLPHMNFSDDEPNIEFEGRVGLEGDAPVNVETEGEVRLGREAPVNAETEMFYARINPDGTTFSMRASSNLIHTCPGRSGQSNTNVNAQWMAKEVKEIIRTVKTTRPTSMKELILRSLAKCSKDLQSNQCKSLLVMFKPTNQENHFLPPPLGIPATPRPRVARSPKRVDTNVSMARHMSNIGLPPAIPNMRGRGSGGIGGGGGGGGGGLLGVQDKLKILKPQGQLKQVKPQGKLGHQYTKFKSQGKHNQGKLKAKLKLLKA</sequence>
<name>A0A7J7MM03_9MAGN</name>
<protein>
    <submittedName>
        <fullName evidence="2">Uncharacterized protein</fullName>
    </submittedName>
</protein>
<proteinExistence type="predicted"/>
<evidence type="ECO:0000313" key="3">
    <source>
        <dbReference type="Proteomes" id="UP000541444"/>
    </source>
</evidence>